<dbReference type="InterPro" id="IPR041698">
    <property type="entry name" value="Methyltransf_25"/>
</dbReference>
<dbReference type="Gene3D" id="3.40.50.150">
    <property type="entry name" value="Vaccinia Virus protein VP39"/>
    <property type="match status" value="1"/>
</dbReference>
<keyword evidence="3" id="KW-1185">Reference proteome</keyword>
<sequence>MGESDQGRGHQGALTHVHVAEHYARGRLVDAIREGLAQTGKSETTVTAEDLAPVDEFHIGGRTATQEIAGELGLTATDNVLDVGCGLGGPARQIAAQYGCRVAGVDLTRDYVETGNVLSGWLKLNDRVTLREGNALSLPFDDQTFSAAYMLHVGMNIGDKHTLFAGVARVLRKRARFAVYDVMRTADGDLPYPLPWASSAATSAVASPADYRDAFRAAGFEIVSVRDRREVALAYFARQKAQAAVAGSAARSAALGLHVLLGARRPEMVRNMSESIAAGLIAPVEIIARMAG</sequence>
<keyword evidence="2" id="KW-0489">Methyltransferase</keyword>
<dbReference type="AlphaFoldDB" id="A0A0S3Q019"/>
<dbReference type="GO" id="GO:0008757">
    <property type="term" value="F:S-adenosylmethionine-dependent methyltransferase activity"/>
    <property type="evidence" value="ECO:0007669"/>
    <property type="project" value="InterPro"/>
</dbReference>
<accession>A0A0S3Q019</accession>
<keyword evidence="2" id="KW-0808">Transferase</keyword>
<organism evidence="2 3">
    <name type="scientific">Variibacter gotjawalensis</name>
    <dbReference type="NCBI Taxonomy" id="1333996"/>
    <lineage>
        <taxon>Bacteria</taxon>
        <taxon>Pseudomonadati</taxon>
        <taxon>Pseudomonadota</taxon>
        <taxon>Alphaproteobacteria</taxon>
        <taxon>Hyphomicrobiales</taxon>
        <taxon>Nitrobacteraceae</taxon>
        <taxon>Variibacter</taxon>
    </lineage>
</organism>
<dbReference type="OrthoDB" id="7856199at2"/>
<reference evidence="2 3" key="1">
    <citation type="submission" date="2015-08" db="EMBL/GenBank/DDBJ databases">
        <title>Investigation of the bacterial diversity of lava forest soil.</title>
        <authorList>
            <person name="Lee J.S."/>
        </authorList>
    </citation>
    <scope>NUCLEOTIDE SEQUENCE [LARGE SCALE GENOMIC DNA]</scope>
    <source>
        <strain evidence="2 3">GJW-30</strain>
    </source>
</reference>
<gene>
    <name evidence="2" type="primary">rebM_2</name>
    <name evidence="2" type="ORF">GJW-30_1_04102</name>
</gene>
<evidence type="ECO:0000259" key="1">
    <source>
        <dbReference type="Pfam" id="PF13649"/>
    </source>
</evidence>
<dbReference type="KEGG" id="vgo:GJW-30_1_04102"/>
<dbReference type="PANTHER" id="PTHR44068">
    <property type="entry name" value="ZGC:194242"/>
    <property type="match status" value="1"/>
</dbReference>
<name>A0A0S3Q019_9BRAD</name>
<protein>
    <submittedName>
        <fullName evidence="2">Demethylrebeccamycin-D-glucose O-methyltransferase</fullName>
        <ecNumber evidence="2">2.1.1.164</ecNumber>
    </submittedName>
</protein>
<dbReference type="EC" id="2.1.1.164" evidence="2"/>
<evidence type="ECO:0000313" key="2">
    <source>
        <dbReference type="EMBL" id="BAT61545.1"/>
    </source>
</evidence>
<dbReference type="Pfam" id="PF13649">
    <property type="entry name" value="Methyltransf_25"/>
    <property type="match status" value="1"/>
</dbReference>
<proteinExistence type="predicted"/>
<dbReference type="RefSeq" id="WP_096358229.1">
    <property type="nucleotide sequence ID" value="NZ_AP014946.1"/>
</dbReference>
<dbReference type="InterPro" id="IPR029063">
    <property type="entry name" value="SAM-dependent_MTases_sf"/>
</dbReference>
<dbReference type="Proteomes" id="UP000236884">
    <property type="component" value="Chromosome"/>
</dbReference>
<feature type="domain" description="Methyltransferase" evidence="1">
    <location>
        <begin position="80"/>
        <end position="173"/>
    </location>
</feature>
<dbReference type="PANTHER" id="PTHR44068:SF11">
    <property type="entry name" value="GERANYL DIPHOSPHATE 2-C-METHYLTRANSFERASE"/>
    <property type="match status" value="1"/>
</dbReference>
<dbReference type="CDD" id="cd02440">
    <property type="entry name" value="AdoMet_MTases"/>
    <property type="match status" value="1"/>
</dbReference>
<evidence type="ECO:0000313" key="3">
    <source>
        <dbReference type="Proteomes" id="UP000236884"/>
    </source>
</evidence>
<dbReference type="SUPFAM" id="SSF53335">
    <property type="entry name" value="S-adenosyl-L-methionine-dependent methyltransferases"/>
    <property type="match status" value="1"/>
</dbReference>
<dbReference type="GO" id="GO:0102082">
    <property type="term" value="F:demethylrebeccamycin--D-glucose O-methyltransferase activity"/>
    <property type="evidence" value="ECO:0007669"/>
    <property type="project" value="UniProtKB-EC"/>
</dbReference>
<dbReference type="EMBL" id="AP014946">
    <property type="protein sequence ID" value="BAT61545.1"/>
    <property type="molecule type" value="Genomic_DNA"/>
</dbReference>
<dbReference type="GO" id="GO:0032259">
    <property type="term" value="P:methylation"/>
    <property type="evidence" value="ECO:0007669"/>
    <property type="project" value="UniProtKB-KW"/>
</dbReference>
<dbReference type="InterPro" id="IPR050447">
    <property type="entry name" value="Erg6_SMT_methyltransf"/>
</dbReference>